<keyword evidence="1" id="KW-0732">Signal</keyword>
<dbReference type="Proteomes" id="UP000009183">
    <property type="component" value="Chromosome 12"/>
</dbReference>
<name>D7SZX8_VITVI</name>
<evidence type="ECO:0000313" key="3">
    <source>
        <dbReference type="Proteomes" id="UP000009183"/>
    </source>
</evidence>
<dbReference type="AlphaFoldDB" id="D7SZX8"/>
<sequence>MISLFFSISMCVGFLDTKFLLVAFSQVENFYKITLILDILCHHHLSKGMSHAPFKLYVSLHLFHNIQLSLFLLFLIKSRQSFICFLSNIQT</sequence>
<organism evidence="2 3">
    <name type="scientific">Vitis vinifera</name>
    <name type="common">Grape</name>
    <dbReference type="NCBI Taxonomy" id="29760"/>
    <lineage>
        <taxon>Eukaryota</taxon>
        <taxon>Viridiplantae</taxon>
        <taxon>Streptophyta</taxon>
        <taxon>Embryophyta</taxon>
        <taxon>Tracheophyta</taxon>
        <taxon>Spermatophyta</taxon>
        <taxon>Magnoliopsida</taxon>
        <taxon>eudicotyledons</taxon>
        <taxon>Gunneridae</taxon>
        <taxon>Pentapetalae</taxon>
        <taxon>rosids</taxon>
        <taxon>Vitales</taxon>
        <taxon>Vitaceae</taxon>
        <taxon>Viteae</taxon>
        <taxon>Vitis</taxon>
    </lineage>
</organism>
<dbReference type="HOGENOM" id="CLU_2431449_0_0_1"/>
<proteinExistence type="predicted"/>
<dbReference type="EMBL" id="FN595497">
    <property type="protein sequence ID" value="CBI23807.3"/>
    <property type="molecule type" value="Genomic_DNA"/>
</dbReference>
<keyword evidence="3" id="KW-1185">Reference proteome</keyword>
<gene>
    <name evidence="2" type="ordered locus">VIT_12s0034g01880</name>
</gene>
<protein>
    <submittedName>
        <fullName evidence="2">Uncharacterized protein</fullName>
    </submittedName>
</protein>
<feature type="chain" id="PRO_5003106283" evidence="1">
    <location>
        <begin position="18"/>
        <end position="91"/>
    </location>
</feature>
<evidence type="ECO:0000313" key="2">
    <source>
        <dbReference type="EMBL" id="CBI23807.3"/>
    </source>
</evidence>
<dbReference type="PaxDb" id="29760-VIT_12s0034g01880.t01"/>
<evidence type="ECO:0000256" key="1">
    <source>
        <dbReference type="SAM" id="SignalP"/>
    </source>
</evidence>
<accession>D7SZX8</accession>
<reference evidence="3" key="1">
    <citation type="journal article" date="2007" name="Nature">
        <title>The grapevine genome sequence suggests ancestral hexaploidization in major angiosperm phyla.</title>
        <authorList>
            <consortium name="The French-Italian Public Consortium for Grapevine Genome Characterization."/>
            <person name="Jaillon O."/>
            <person name="Aury J.-M."/>
            <person name="Noel B."/>
            <person name="Policriti A."/>
            <person name="Clepet C."/>
            <person name="Casagrande A."/>
            <person name="Choisne N."/>
            <person name="Aubourg S."/>
            <person name="Vitulo N."/>
            <person name="Jubin C."/>
            <person name="Vezzi A."/>
            <person name="Legeai F."/>
            <person name="Hugueney P."/>
            <person name="Dasilva C."/>
            <person name="Horner D."/>
            <person name="Mica E."/>
            <person name="Jublot D."/>
            <person name="Poulain J."/>
            <person name="Bruyere C."/>
            <person name="Billault A."/>
            <person name="Segurens B."/>
            <person name="Gouyvenoux M."/>
            <person name="Ugarte E."/>
            <person name="Cattonaro F."/>
            <person name="Anthouard V."/>
            <person name="Vico V."/>
            <person name="Del Fabbro C."/>
            <person name="Alaux M."/>
            <person name="Di Gaspero G."/>
            <person name="Dumas V."/>
            <person name="Felice N."/>
            <person name="Paillard S."/>
            <person name="Juman I."/>
            <person name="Moroldo M."/>
            <person name="Scalabrin S."/>
            <person name="Canaguier A."/>
            <person name="Le Clainche I."/>
            <person name="Malacrida G."/>
            <person name="Durand E."/>
            <person name="Pesole G."/>
            <person name="Laucou V."/>
            <person name="Chatelet P."/>
            <person name="Merdinoglu D."/>
            <person name="Delledonne M."/>
            <person name="Pezzotti M."/>
            <person name="Lecharny A."/>
            <person name="Scarpelli C."/>
            <person name="Artiguenave F."/>
            <person name="Pe M.E."/>
            <person name="Valle G."/>
            <person name="Morgante M."/>
            <person name="Caboche M."/>
            <person name="Adam-Blondon A.-F."/>
            <person name="Weissenbach J."/>
            <person name="Quetier F."/>
            <person name="Wincker P."/>
        </authorList>
    </citation>
    <scope>NUCLEOTIDE SEQUENCE [LARGE SCALE GENOMIC DNA]</scope>
    <source>
        <strain evidence="3">cv. Pinot noir / PN40024</strain>
    </source>
</reference>
<feature type="signal peptide" evidence="1">
    <location>
        <begin position="1"/>
        <end position="17"/>
    </location>
</feature>
<dbReference type="InParanoid" id="D7SZX8"/>